<evidence type="ECO:0000313" key="2">
    <source>
        <dbReference type="Proteomes" id="UP000094053"/>
    </source>
</evidence>
<dbReference type="Pfam" id="PF10698">
    <property type="entry name" value="DUF2505"/>
    <property type="match status" value="1"/>
</dbReference>
<keyword evidence="2" id="KW-1185">Reference proteome</keyword>
<dbReference type="EMBL" id="MIHA01000013">
    <property type="protein sequence ID" value="ODQ88771.1"/>
    <property type="molecule type" value="Genomic_DNA"/>
</dbReference>
<dbReference type="AlphaFoldDB" id="A0A1E3RFZ2"/>
<reference evidence="2" key="1">
    <citation type="submission" date="2016-09" db="EMBL/GenBank/DDBJ databases">
        <authorList>
            <person name="Greninger A.L."/>
            <person name="Jerome K.R."/>
            <person name="Mcnair B."/>
            <person name="Wallis C."/>
            <person name="Fang F."/>
        </authorList>
    </citation>
    <scope>NUCLEOTIDE SEQUENCE [LARGE SCALE GENOMIC DNA]</scope>
    <source>
        <strain evidence="2">M6</strain>
    </source>
</reference>
<protein>
    <recommendedName>
        <fullName evidence="3">DUF2505 domain-containing protein</fullName>
    </recommendedName>
</protein>
<dbReference type="STRING" id="1776.BHQ18_18155"/>
<organism evidence="1 2">
    <name type="scientific">Mycolicibacterium flavescens</name>
    <name type="common">Mycobacterium flavescens</name>
    <dbReference type="NCBI Taxonomy" id="1776"/>
    <lineage>
        <taxon>Bacteria</taxon>
        <taxon>Bacillati</taxon>
        <taxon>Actinomycetota</taxon>
        <taxon>Actinomycetes</taxon>
        <taxon>Mycobacteriales</taxon>
        <taxon>Mycobacteriaceae</taxon>
        <taxon>Mycolicibacterium</taxon>
    </lineage>
</organism>
<proteinExistence type="predicted"/>
<dbReference type="InterPro" id="IPR019639">
    <property type="entry name" value="DUF2505"/>
</dbReference>
<evidence type="ECO:0000313" key="1">
    <source>
        <dbReference type="EMBL" id="ODQ88771.1"/>
    </source>
</evidence>
<evidence type="ECO:0008006" key="3">
    <source>
        <dbReference type="Google" id="ProtNLM"/>
    </source>
</evidence>
<sequence>MSRRLDYTLEFEAPPERIYEDFTSEQYWDALMGMYRRYSRSEVTRFHADDHGTDIEFVQVIPRSELPAIARKVIPADMVITRTQHFDPYEPADRRAAGTYAASIPRGPGRFGGTYTLTANGGGSRLLLASVCKVSIPLLGGPLEDLMLHHVKGLFDAEQEFTAHWIARR</sequence>
<accession>A0A1E3RFZ2</accession>
<dbReference type="SUPFAM" id="SSF55961">
    <property type="entry name" value="Bet v1-like"/>
    <property type="match status" value="1"/>
</dbReference>
<dbReference type="Proteomes" id="UP000094053">
    <property type="component" value="Unassembled WGS sequence"/>
</dbReference>
<dbReference type="RefSeq" id="WP_069415026.1">
    <property type="nucleotide sequence ID" value="NZ_JACKUL010000031.1"/>
</dbReference>
<comment type="caution">
    <text evidence="1">The sequence shown here is derived from an EMBL/GenBank/DDBJ whole genome shotgun (WGS) entry which is preliminary data.</text>
</comment>
<name>A0A1E3RFZ2_MYCFV</name>
<gene>
    <name evidence="1" type="ORF">BHQ18_18155</name>
</gene>